<gene>
    <name evidence="2" type="ORF">BS50DRAFT_210264</name>
</gene>
<evidence type="ECO:0000256" key="1">
    <source>
        <dbReference type="SAM" id="Coils"/>
    </source>
</evidence>
<proteinExistence type="predicted"/>
<accession>A0A2T2MZ31</accession>
<feature type="coiled-coil region" evidence="1">
    <location>
        <begin position="54"/>
        <end position="81"/>
    </location>
</feature>
<dbReference type="AlphaFoldDB" id="A0A2T2MZ31"/>
<reference evidence="2 3" key="1">
    <citation type="journal article" date="2018" name="Front. Microbiol.">
        <title>Genome-Wide Analysis of Corynespora cassiicola Leaf Fall Disease Putative Effectors.</title>
        <authorList>
            <person name="Lopez D."/>
            <person name="Ribeiro S."/>
            <person name="Label P."/>
            <person name="Fumanal B."/>
            <person name="Venisse J.S."/>
            <person name="Kohler A."/>
            <person name="de Oliveira R.R."/>
            <person name="Labutti K."/>
            <person name="Lipzen A."/>
            <person name="Lail K."/>
            <person name="Bauer D."/>
            <person name="Ohm R.A."/>
            <person name="Barry K.W."/>
            <person name="Spatafora J."/>
            <person name="Grigoriev I.V."/>
            <person name="Martin F.M."/>
            <person name="Pujade-Renaud V."/>
        </authorList>
    </citation>
    <scope>NUCLEOTIDE SEQUENCE [LARGE SCALE GENOMIC DNA]</scope>
    <source>
        <strain evidence="2 3">Philippines</strain>
    </source>
</reference>
<dbReference type="EMBL" id="KZ678353">
    <property type="protein sequence ID" value="PSN58520.1"/>
    <property type="molecule type" value="Genomic_DNA"/>
</dbReference>
<evidence type="ECO:0000313" key="2">
    <source>
        <dbReference type="EMBL" id="PSN58520.1"/>
    </source>
</evidence>
<dbReference type="STRING" id="1448308.A0A2T2MZ31"/>
<keyword evidence="1" id="KW-0175">Coiled coil</keyword>
<organism evidence="2 3">
    <name type="scientific">Corynespora cassiicola Philippines</name>
    <dbReference type="NCBI Taxonomy" id="1448308"/>
    <lineage>
        <taxon>Eukaryota</taxon>
        <taxon>Fungi</taxon>
        <taxon>Dikarya</taxon>
        <taxon>Ascomycota</taxon>
        <taxon>Pezizomycotina</taxon>
        <taxon>Dothideomycetes</taxon>
        <taxon>Pleosporomycetidae</taxon>
        <taxon>Pleosporales</taxon>
        <taxon>Corynesporascaceae</taxon>
        <taxon>Corynespora</taxon>
    </lineage>
</organism>
<keyword evidence="3" id="KW-1185">Reference proteome</keyword>
<dbReference type="Proteomes" id="UP000240883">
    <property type="component" value="Unassembled WGS sequence"/>
</dbReference>
<evidence type="ECO:0000313" key="3">
    <source>
        <dbReference type="Proteomes" id="UP000240883"/>
    </source>
</evidence>
<protein>
    <submittedName>
        <fullName evidence="2">Uncharacterized protein</fullName>
    </submittedName>
</protein>
<dbReference type="OrthoDB" id="3182339at2759"/>
<sequence length="319" mass="36475">MKRLVEIERYVGSRCEGSLLMAPSLFYNFGHPTSFGVKYYDGSPEHQLLKQSIEKEAKGVREQKRAELAQKKQQYRQLMAESGQLSCTYVDMRNRYGDVYQQHASYCLKCSLETQAENLSISIHEWPLPSNLTEAKAAVFELQVPNEFARWRDTTRYLMISVLESTKDIQSEDMPPYRLENQDCLRTHHRIAPEQCLVTVSRVKPLNRSHYKNKGAMVYVEDEDVCVPNAMHCTYYDTTSRSFPHVLGPTDHVKQNCSYQLPVRSKDLERYLLAGPSTGEVTPNSVISSLSDCPHHIAQSEYKAFGALPIGHEIYHGMG</sequence>
<name>A0A2T2MZ31_CORCC</name>